<accession>A0A4Y4CX61</accession>
<dbReference type="AlphaFoldDB" id="A0A4Y4CX61"/>
<dbReference type="RefSeq" id="WP_141354802.1">
    <property type="nucleotide sequence ID" value="NZ_BJNV01000093.1"/>
</dbReference>
<keyword evidence="2" id="KW-1185">Reference proteome</keyword>
<comment type="caution">
    <text evidence="1">The sequence shown here is derived from an EMBL/GenBank/DDBJ whole genome shotgun (WGS) entry which is preliminary data.</text>
</comment>
<evidence type="ECO:0000313" key="1">
    <source>
        <dbReference type="EMBL" id="GEC97501.1"/>
    </source>
</evidence>
<dbReference type="EMBL" id="BJNV01000093">
    <property type="protein sequence ID" value="GEC97501.1"/>
    <property type="molecule type" value="Genomic_DNA"/>
</dbReference>
<dbReference type="OrthoDB" id="669122at2"/>
<dbReference type="Proteomes" id="UP000318422">
    <property type="component" value="Unassembled WGS sequence"/>
</dbReference>
<reference evidence="1 2" key="1">
    <citation type="submission" date="2019-06" db="EMBL/GenBank/DDBJ databases">
        <title>Whole genome shotgun sequence of Zoogloea ramigera NBRC 15342.</title>
        <authorList>
            <person name="Hosoyama A."/>
            <person name="Uohara A."/>
            <person name="Ohji S."/>
            <person name="Ichikawa N."/>
        </authorList>
    </citation>
    <scope>NUCLEOTIDE SEQUENCE [LARGE SCALE GENOMIC DNA]</scope>
    <source>
        <strain evidence="1 2">NBRC 15342</strain>
    </source>
</reference>
<protein>
    <submittedName>
        <fullName evidence="1">Uncharacterized protein</fullName>
    </submittedName>
</protein>
<proteinExistence type="predicted"/>
<organism evidence="1 2">
    <name type="scientific">Zoogloea ramigera</name>
    <dbReference type="NCBI Taxonomy" id="350"/>
    <lineage>
        <taxon>Bacteria</taxon>
        <taxon>Pseudomonadati</taxon>
        <taxon>Pseudomonadota</taxon>
        <taxon>Betaproteobacteria</taxon>
        <taxon>Rhodocyclales</taxon>
        <taxon>Zoogloeaceae</taxon>
        <taxon>Zoogloea</taxon>
    </lineage>
</organism>
<sequence>MAKTKTYYMPKDDAGKAALLDHLAKHLPAHAAALGLTEADINEVKADADAFRYTLSALNTVQSNGKLWTAFKNLQRDGGSGSTAYPNVSNLPAPVPAVPLGIVPRLSNLVARIKAARNYTEAIGQDLNIVGTTQLMDIDDIKPIIEIIVRAGRPIIQWSKGDADALEIWVDRNDERGFGLFTIANSPRITDTTPLPATPIHWKYKAIYRLKDAQIGNWSEVTPVAVGG</sequence>
<gene>
    <name evidence="1" type="ORF">ZRA01_35740</name>
</gene>
<name>A0A4Y4CX61_ZOORA</name>
<evidence type="ECO:0000313" key="2">
    <source>
        <dbReference type="Proteomes" id="UP000318422"/>
    </source>
</evidence>